<keyword evidence="4" id="KW-0812">Transmembrane</keyword>
<sequence length="961" mass="107909">MNREQFKANIQPWDHDLAPGEILPSLLQFVHKPYETLSVLEQNKYFPPPKNNSHGFGSGNILETSGEIEQPTNEARHKMLENIAEQNFEKGVCSLMGLGMFKDIIVGVQLIQSSAEQGCTRARAIGSSIENWLREASLHGSRLALEELRSRFPDTHREVVAINRFVFDLNCPDVFNYTKHILPHFDLGNVSRLESQIKSFKLERETETGTTSSISTLAAMEIRNKNFPRSCYVFGSLLHLACLFGFLDAAALLIGYCFDIDAQNTHPALRTPLLCALSRGQSAIAKLLISKGASCVPLLLWSEEKILCSTPSPLHYLVNVESDSEAKELARLLVKGGADVNCKCEVGYLMSQNPTEIPVLKGRSVTPLRWAIIHQKAQLVKALLNLGAKFAFETYLRHPTEDKEDSDTEKRGYILLETPCTDLDILAMFFARARVPGLPIEFSQTPLGLLVSEDDGPERRLRPGFESFDKIRDALDLLLELQPGHEDILLWSAVRHDHVEIVQYLLEHRRFPIESRWRGLTMLHTAVLYGRVDLVRYLLHQGADAVAVTEKRHLTCLHLLMLVPRDRKTDQEILDCILYCGIEVDTRESCDDLTALHLAVRNRKICCVKTLLDIGADPSIPVKDQLSIIAQGKSGLLSHIPSPSQIFTPNLTILGEVIIQYLQDKFYSYDYVADLLFLFLDHKRQPLTSADLVIDSGNGITILHLLALITHPSEESPIPKTKYNPPPSPPQPDTALISLLQLVLLRCAPSSVNVFDSQNDTPLHFACAAHNLSNIQALLSFGGEPTLINSLGLNPLDILLWSTFFIKGKTLTFWSAEKSWHPKIDYGIRNDSVVKHSHDAPTVLSSAINIFQDLGWNIDERLRRLALAWDYATNEENLIIFSLLRQRNDREHVELVPEGSAKGIQVGEEGERDPDRVKEYGTSGIRRNYWVATVRGAVRNKAVREGEVMFGYEDNDEVEGK</sequence>
<dbReference type="OrthoDB" id="9995210at2759"/>
<keyword evidence="6" id="KW-1185">Reference proteome</keyword>
<name>A0A2J6QZE4_HYAVF</name>
<accession>A0A2J6QZE4</accession>
<keyword evidence="4" id="KW-0472">Membrane</keyword>
<feature type="repeat" description="ANK" evidence="3">
    <location>
        <begin position="591"/>
        <end position="623"/>
    </location>
</feature>
<dbReference type="Proteomes" id="UP000235786">
    <property type="component" value="Unassembled WGS sequence"/>
</dbReference>
<dbReference type="PROSITE" id="PS50297">
    <property type="entry name" value="ANK_REP_REGION"/>
    <property type="match status" value="2"/>
</dbReference>
<dbReference type="STRING" id="1149755.A0A2J6QZE4"/>
<evidence type="ECO:0000313" key="6">
    <source>
        <dbReference type="Proteomes" id="UP000235786"/>
    </source>
</evidence>
<dbReference type="SMART" id="SM00248">
    <property type="entry name" value="ANK"/>
    <property type="match status" value="10"/>
</dbReference>
<protein>
    <submittedName>
        <fullName evidence="5">Ankyrin</fullName>
    </submittedName>
</protein>
<evidence type="ECO:0000256" key="2">
    <source>
        <dbReference type="ARBA" id="ARBA00023043"/>
    </source>
</evidence>
<dbReference type="Gene3D" id="1.25.40.20">
    <property type="entry name" value="Ankyrin repeat-containing domain"/>
    <property type="match status" value="3"/>
</dbReference>
<reference evidence="5 6" key="1">
    <citation type="submission" date="2016-04" db="EMBL/GenBank/DDBJ databases">
        <title>A degradative enzymes factory behind the ericoid mycorrhizal symbiosis.</title>
        <authorList>
            <consortium name="DOE Joint Genome Institute"/>
            <person name="Martino E."/>
            <person name="Morin E."/>
            <person name="Grelet G."/>
            <person name="Kuo A."/>
            <person name="Kohler A."/>
            <person name="Daghino S."/>
            <person name="Barry K."/>
            <person name="Choi C."/>
            <person name="Cichocki N."/>
            <person name="Clum A."/>
            <person name="Copeland A."/>
            <person name="Hainaut M."/>
            <person name="Haridas S."/>
            <person name="Labutti K."/>
            <person name="Lindquist E."/>
            <person name="Lipzen A."/>
            <person name="Khouja H.-R."/>
            <person name="Murat C."/>
            <person name="Ohm R."/>
            <person name="Olson A."/>
            <person name="Spatafora J."/>
            <person name="Veneault-Fourrey C."/>
            <person name="Henrissat B."/>
            <person name="Grigoriev I."/>
            <person name="Martin F."/>
            <person name="Perotto S."/>
        </authorList>
    </citation>
    <scope>NUCLEOTIDE SEQUENCE [LARGE SCALE GENOMIC DNA]</scope>
    <source>
        <strain evidence="5 6">F</strain>
    </source>
</reference>
<feature type="repeat" description="ANK" evidence="3">
    <location>
        <begin position="518"/>
        <end position="550"/>
    </location>
</feature>
<keyword evidence="1" id="KW-0677">Repeat</keyword>
<dbReference type="InterPro" id="IPR036770">
    <property type="entry name" value="Ankyrin_rpt-contain_sf"/>
</dbReference>
<organism evidence="5 6">
    <name type="scientific">Hyaloscypha variabilis (strain UAMH 11265 / GT02V1 / F)</name>
    <name type="common">Meliniomyces variabilis</name>
    <dbReference type="NCBI Taxonomy" id="1149755"/>
    <lineage>
        <taxon>Eukaryota</taxon>
        <taxon>Fungi</taxon>
        <taxon>Dikarya</taxon>
        <taxon>Ascomycota</taxon>
        <taxon>Pezizomycotina</taxon>
        <taxon>Leotiomycetes</taxon>
        <taxon>Helotiales</taxon>
        <taxon>Hyaloscyphaceae</taxon>
        <taxon>Hyaloscypha</taxon>
        <taxon>Hyaloscypha variabilis</taxon>
    </lineage>
</organism>
<dbReference type="Pfam" id="PF12796">
    <property type="entry name" value="Ank_2"/>
    <property type="match status" value="2"/>
</dbReference>
<dbReference type="Pfam" id="PF00023">
    <property type="entry name" value="Ank"/>
    <property type="match status" value="1"/>
</dbReference>
<evidence type="ECO:0000313" key="5">
    <source>
        <dbReference type="EMBL" id="PMD31609.1"/>
    </source>
</evidence>
<evidence type="ECO:0000256" key="4">
    <source>
        <dbReference type="SAM" id="Phobius"/>
    </source>
</evidence>
<keyword evidence="4" id="KW-1133">Transmembrane helix</keyword>
<keyword evidence="2 3" id="KW-0040">ANK repeat</keyword>
<dbReference type="AlphaFoldDB" id="A0A2J6QZE4"/>
<proteinExistence type="predicted"/>
<dbReference type="PANTHER" id="PTHR24198">
    <property type="entry name" value="ANKYRIN REPEAT AND PROTEIN KINASE DOMAIN-CONTAINING PROTEIN"/>
    <property type="match status" value="1"/>
</dbReference>
<dbReference type="PANTHER" id="PTHR24198:SF165">
    <property type="entry name" value="ANKYRIN REPEAT-CONTAINING PROTEIN-RELATED"/>
    <property type="match status" value="1"/>
</dbReference>
<dbReference type="SUPFAM" id="SSF48403">
    <property type="entry name" value="Ankyrin repeat"/>
    <property type="match status" value="2"/>
</dbReference>
<feature type="repeat" description="ANK" evidence="3">
    <location>
        <begin position="758"/>
        <end position="790"/>
    </location>
</feature>
<gene>
    <name evidence="5" type="ORF">L207DRAFT_190348</name>
</gene>
<dbReference type="PROSITE" id="PS50088">
    <property type="entry name" value="ANK_REPEAT"/>
    <property type="match status" value="3"/>
</dbReference>
<evidence type="ECO:0000256" key="3">
    <source>
        <dbReference type="PROSITE-ProRule" id="PRU00023"/>
    </source>
</evidence>
<dbReference type="EMBL" id="KZ613962">
    <property type="protein sequence ID" value="PMD31609.1"/>
    <property type="molecule type" value="Genomic_DNA"/>
</dbReference>
<dbReference type="InterPro" id="IPR002110">
    <property type="entry name" value="Ankyrin_rpt"/>
</dbReference>
<evidence type="ECO:0000256" key="1">
    <source>
        <dbReference type="ARBA" id="ARBA00022737"/>
    </source>
</evidence>
<feature type="transmembrane region" description="Helical" evidence="4">
    <location>
        <begin position="232"/>
        <end position="256"/>
    </location>
</feature>